<keyword evidence="9" id="KW-1185">Reference proteome</keyword>
<evidence type="ECO:0000256" key="5">
    <source>
        <dbReference type="ARBA" id="ARBA00022793"/>
    </source>
</evidence>
<dbReference type="InterPro" id="IPR017580">
    <property type="entry name" value="OHCU_decarboxylase-1"/>
</dbReference>
<evidence type="ECO:0000256" key="1">
    <source>
        <dbReference type="ARBA" id="ARBA00001163"/>
    </source>
</evidence>
<organism evidence="8 9">
    <name type="scientific">Ktedonospora formicarum</name>
    <dbReference type="NCBI Taxonomy" id="2778364"/>
    <lineage>
        <taxon>Bacteria</taxon>
        <taxon>Bacillati</taxon>
        <taxon>Chloroflexota</taxon>
        <taxon>Ktedonobacteria</taxon>
        <taxon>Ktedonobacterales</taxon>
        <taxon>Ktedonobacteraceae</taxon>
        <taxon>Ktedonospora</taxon>
    </lineage>
</organism>
<dbReference type="NCBIfam" id="TIGR03164">
    <property type="entry name" value="UHCUDC"/>
    <property type="match status" value="1"/>
</dbReference>
<evidence type="ECO:0000256" key="4">
    <source>
        <dbReference type="ARBA" id="ARBA00022631"/>
    </source>
</evidence>
<protein>
    <recommendedName>
        <fullName evidence="3">2-oxo-4-hydroxy-4-carboxy-5-ureidoimidazoline decarboxylase</fullName>
        <ecNumber evidence="3">4.1.1.97</ecNumber>
    </recommendedName>
</protein>
<dbReference type="AlphaFoldDB" id="A0A8J3HZC0"/>
<keyword evidence="4" id="KW-0659">Purine metabolism</keyword>
<evidence type="ECO:0000256" key="2">
    <source>
        <dbReference type="ARBA" id="ARBA00004754"/>
    </source>
</evidence>
<dbReference type="SUPFAM" id="SSF158694">
    <property type="entry name" value="UraD-Like"/>
    <property type="match status" value="1"/>
</dbReference>
<dbReference type="Pfam" id="PF09349">
    <property type="entry name" value="OHCU_decarbox"/>
    <property type="match status" value="1"/>
</dbReference>
<dbReference type="GO" id="GO:0000255">
    <property type="term" value="P:allantoin metabolic process"/>
    <property type="evidence" value="ECO:0007669"/>
    <property type="project" value="InterPro"/>
</dbReference>
<dbReference type="GO" id="GO:0019628">
    <property type="term" value="P:urate catabolic process"/>
    <property type="evidence" value="ECO:0007669"/>
    <property type="project" value="UniProtKB-UniPathway"/>
</dbReference>
<proteinExistence type="predicted"/>
<dbReference type="GO" id="GO:0006144">
    <property type="term" value="P:purine nucleobase metabolic process"/>
    <property type="evidence" value="ECO:0007669"/>
    <property type="project" value="UniProtKB-KW"/>
</dbReference>
<dbReference type="GO" id="GO:0051997">
    <property type="term" value="F:2-oxo-4-hydroxy-4-carboxy-5-ureidoimidazoline decarboxylase activity"/>
    <property type="evidence" value="ECO:0007669"/>
    <property type="project" value="UniProtKB-EC"/>
</dbReference>
<reference evidence="8" key="1">
    <citation type="submission" date="2020-10" db="EMBL/GenBank/DDBJ databases">
        <title>Taxonomic study of unclassified bacteria belonging to the class Ktedonobacteria.</title>
        <authorList>
            <person name="Yabe S."/>
            <person name="Wang C.M."/>
            <person name="Zheng Y."/>
            <person name="Sakai Y."/>
            <person name="Cavaletti L."/>
            <person name="Monciardini P."/>
            <person name="Donadio S."/>
        </authorList>
    </citation>
    <scope>NUCLEOTIDE SEQUENCE</scope>
    <source>
        <strain evidence="8">SOSP1-1</strain>
    </source>
</reference>
<feature type="domain" description="Oxo-4-hydroxy-4-carboxy-5-ureidoimidazoline decarboxylase" evidence="7">
    <location>
        <begin position="12"/>
        <end position="168"/>
    </location>
</feature>
<sequence>MASLTITLQDINTYEKETFISALANLFEGPPWIVTNAYPTRPFASLDQLHQVLCSIMYAAPLDQQVALLRAHPDLVGRAALIGSLSPASKGEQAAAGLDQLTGEEIATFQHNNKLYRERFGFPFVICARENKKESILDGFDKRLNHTFEQEVTLALTEVAKICSLRLRDLVVDDSL</sequence>
<comment type="caution">
    <text evidence="8">The sequence shown here is derived from an EMBL/GenBank/DDBJ whole genome shotgun (WGS) entry which is preliminary data.</text>
</comment>
<accession>A0A8J3HZC0</accession>
<dbReference type="PANTHER" id="PTHR43466">
    <property type="entry name" value="2-OXO-4-HYDROXY-4-CARBOXY-5-UREIDOIMIDAZOLINE DECARBOXYLASE-RELATED"/>
    <property type="match status" value="1"/>
</dbReference>
<dbReference type="Proteomes" id="UP000612362">
    <property type="component" value="Unassembled WGS sequence"/>
</dbReference>
<dbReference type="InterPro" id="IPR018020">
    <property type="entry name" value="OHCU_decarboxylase"/>
</dbReference>
<dbReference type="UniPathway" id="UPA00394">
    <property type="reaction ID" value="UER00652"/>
</dbReference>
<evidence type="ECO:0000256" key="6">
    <source>
        <dbReference type="ARBA" id="ARBA00023239"/>
    </source>
</evidence>
<evidence type="ECO:0000313" key="8">
    <source>
        <dbReference type="EMBL" id="GHO46514.1"/>
    </source>
</evidence>
<comment type="catalytic activity">
    <reaction evidence="1">
        <text>5-hydroxy-2-oxo-4-ureido-2,5-dihydro-1H-imidazole-5-carboxylate + H(+) = (S)-allantoin + CO2</text>
        <dbReference type="Rhea" id="RHEA:26301"/>
        <dbReference type="ChEBI" id="CHEBI:15378"/>
        <dbReference type="ChEBI" id="CHEBI:15678"/>
        <dbReference type="ChEBI" id="CHEBI:16526"/>
        <dbReference type="ChEBI" id="CHEBI:58639"/>
        <dbReference type="EC" id="4.1.1.97"/>
    </reaction>
</comment>
<evidence type="ECO:0000256" key="3">
    <source>
        <dbReference type="ARBA" id="ARBA00012257"/>
    </source>
</evidence>
<dbReference type="PANTHER" id="PTHR43466:SF1">
    <property type="entry name" value="2-OXO-4-HYDROXY-4-CARBOXY-5-UREIDOIMIDAZOLINE DECARBOXYLASE-RELATED"/>
    <property type="match status" value="1"/>
</dbReference>
<dbReference type="EC" id="4.1.1.97" evidence="3"/>
<comment type="pathway">
    <text evidence="2">Purine metabolism; urate degradation; (S)-allantoin from urate: step 3/3.</text>
</comment>
<evidence type="ECO:0000313" key="9">
    <source>
        <dbReference type="Proteomes" id="UP000612362"/>
    </source>
</evidence>
<dbReference type="EMBL" id="BNJF01000002">
    <property type="protein sequence ID" value="GHO46514.1"/>
    <property type="molecule type" value="Genomic_DNA"/>
</dbReference>
<keyword evidence="6" id="KW-0456">Lyase</keyword>
<evidence type="ECO:0000259" key="7">
    <source>
        <dbReference type="Pfam" id="PF09349"/>
    </source>
</evidence>
<keyword evidence="5" id="KW-0210">Decarboxylase</keyword>
<gene>
    <name evidence="8" type="ORF">KSX_46770</name>
</gene>
<dbReference type="Gene3D" id="1.10.3330.10">
    <property type="entry name" value="Oxo-4-hydroxy-4-carboxy-5-ureidoimidazoline decarboxylase"/>
    <property type="match status" value="1"/>
</dbReference>
<name>A0A8J3HZC0_9CHLR</name>
<dbReference type="RefSeq" id="WP_220195888.1">
    <property type="nucleotide sequence ID" value="NZ_BNJF01000002.1"/>
</dbReference>
<dbReference type="InterPro" id="IPR036778">
    <property type="entry name" value="OHCU_decarboxylase_sf"/>
</dbReference>